<dbReference type="Proteomes" id="UP000028990">
    <property type="component" value="Unassembled WGS sequence"/>
</dbReference>
<evidence type="ECO:0000313" key="4">
    <source>
        <dbReference type="EMBL" id="KFO19235.1"/>
    </source>
</evidence>
<dbReference type="Gene3D" id="3.30.70.330">
    <property type="match status" value="1"/>
</dbReference>
<dbReference type="InterPro" id="IPR050666">
    <property type="entry name" value="ESRP"/>
</dbReference>
<reference evidence="4 5" key="1">
    <citation type="submission" date="2013-11" db="EMBL/GenBank/DDBJ databases">
        <title>The Damaraland mole rat (Fukomys damarensis) genome and evolution of African mole rats.</title>
        <authorList>
            <person name="Gladyshev V.N."/>
            <person name="Fang X."/>
        </authorList>
    </citation>
    <scope>NUCLEOTIDE SEQUENCE [LARGE SCALE GENOMIC DNA]</scope>
    <source>
        <tissue evidence="4">Liver</tissue>
    </source>
</reference>
<dbReference type="EMBL" id="KN125157">
    <property type="protein sequence ID" value="KFO19235.1"/>
    <property type="molecule type" value="Genomic_DNA"/>
</dbReference>
<keyword evidence="2" id="KW-0694">RNA-binding</keyword>
<dbReference type="PANTHER" id="PTHR13976">
    <property type="entry name" value="HETEROGENEOUS NUCLEAR RIBONUCLEOPROTEIN-RELATED"/>
    <property type="match status" value="1"/>
</dbReference>
<dbReference type="GO" id="GO:1990904">
    <property type="term" value="C:ribonucleoprotein complex"/>
    <property type="evidence" value="ECO:0007669"/>
    <property type="project" value="UniProtKB-KW"/>
</dbReference>
<dbReference type="InterPro" id="IPR012677">
    <property type="entry name" value="Nucleotide-bd_a/b_plait_sf"/>
</dbReference>
<evidence type="ECO:0000256" key="1">
    <source>
        <dbReference type="ARBA" id="ARBA00022737"/>
    </source>
</evidence>
<dbReference type="SUPFAM" id="SSF54928">
    <property type="entry name" value="RNA-binding domain, RBD"/>
    <property type="match status" value="1"/>
</dbReference>
<dbReference type="Pfam" id="PF00076">
    <property type="entry name" value="RRM_1"/>
    <property type="match status" value="1"/>
</dbReference>
<dbReference type="InterPro" id="IPR035979">
    <property type="entry name" value="RBD_domain_sf"/>
</dbReference>
<feature type="domain" description="RRM" evidence="3">
    <location>
        <begin position="25"/>
        <end position="82"/>
    </location>
</feature>
<dbReference type="InterPro" id="IPR000504">
    <property type="entry name" value="RRM_dom"/>
</dbReference>
<evidence type="ECO:0000313" key="5">
    <source>
        <dbReference type="Proteomes" id="UP000028990"/>
    </source>
</evidence>
<sequence>MDLVWKPSGLNRANIAKDNFLGLLGLPLGYTKEEMVQFFSGLDILPNGITLPVDPKDKITGEAFVQFTSQELAEKVLGNARKLGIEQYFIPLLRSQLKYHLLEAFLRSSDGDEPISSRPPEF</sequence>
<organism evidence="4 5">
    <name type="scientific">Fukomys damarensis</name>
    <name type="common">Damaraland mole rat</name>
    <name type="synonym">Cryptomys damarensis</name>
    <dbReference type="NCBI Taxonomy" id="885580"/>
    <lineage>
        <taxon>Eukaryota</taxon>
        <taxon>Metazoa</taxon>
        <taxon>Chordata</taxon>
        <taxon>Craniata</taxon>
        <taxon>Vertebrata</taxon>
        <taxon>Euteleostomi</taxon>
        <taxon>Mammalia</taxon>
        <taxon>Eutheria</taxon>
        <taxon>Euarchontoglires</taxon>
        <taxon>Glires</taxon>
        <taxon>Rodentia</taxon>
        <taxon>Hystricomorpha</taxon>
        <taxon>Bathyergidae</taxon>
        <taxon>Fukomys</taxon>
    </lineage>
</organism>
<accession>A0A091CPU9</accession>
<protein>
    <submittedName>
        <fullName evidence="4">Heterogeneous nuclear ribonucleoprotein F</fullName>
    </submittedName>
</protein>
<dbReference type="AlphaFoldDB" id="A0A091CPU9"/>
<proteinExistence type="predicted"/>
<keyword evidence="1" id="KW-0677">Repeat</keyword>
<gene>
    <name evidence="4" type="ORF">H920_19379</name>
</gene>
<evidence type="ECO:0000259" key="3">
    <source>
        <dbReference type="Pfam" id="PF00076"/>
    </source>
</evidence>
<keyword evidence="4" id="KW-0687">Ribonucleoprotein</keyword>
<dbReference type="GO" id="GO:0003723">
    <property type="term" value="F:RNA binding"/>
    <property type="evidence" value="ECO:0007669"/>
    <property type="project" value="UniProtKB-KW"/>
</dbReference>
<name>A0A091CPU9_FUKDA</name>
<evidence type="ECO:0000256" key="2">
    <source>
        <dbReference type="ARBA" id="ARBA00022884"/>
    </source>
</evidence>
<keyword evidence="5" id="KW-1185">Reference proteome</keyword>